<evidence type="ECO:0000256" key="3">
    <source>
        <dbReference type="ARBA" id="ARBA00022777"/>
    </source>
</evidence>
<keyword evidence="3 7" id="KW-0418">Kinase</keyword>
<keyword evidence="1 7" id="KW-0808">Transferase</keyword>
<evidence type="ECO:0000256" key="1">
    <source>
        <dbReference type="ARBA" id="ARBA00022679"/>
    </source>
</evidence>
<accession>A0A449BK58</accession>
<dbReference type="SUPFAM" id="SSF63999">
    <property type="entry name" value="Thiamin pyrophosphokinase, catalytic domain"/>
    <property type="match status" value="1"/>
</dbReference>
<dbReference type="SMART" id="SM00983">
    <property type="entry name" value="TPK_B1_binding"/>
    <property type="match status" value="1"/>
</dbReference>
<evidence type="ECO:0000259" key="6">
    <source>
        <dbReference type="SMART" id="SM00983"/>
    </source>
</evidence>
<evidence type="ECO:0000313" key="8">
    <source>
        <dbReference type="Proteomes" id="UP000290909"/>
    </source>
</evidence>
<evidence type="ECO:0000313" key="7">
    <source>
        <dbReference type="EMBL" id="VEU82834.1"/>
    </source>
</evidence>
<dbReference type="AlphaFoldDB" id="A0A449BK58"/>
<dbReference type="GO" id="GO:0030975">
    <property type="term" value="F:thiamine binding"/>
    <property type="evidence" value="ECO:0007669"/>
    <property type="project" value="InterPro"/>
</dbReference>
<dbReference type="STRING" id="1408416.GCA_000702765_00297"/>
<proteinExistence type="predicted"/>
<dbReference type="GO" id="GO:0004788">
    <property type="term" value="F:thiamine diphosphokinase activity"/>
    <property type="evidence" value="ECO:0007669"/>
    <property type="project" value="UniProtKB-UniRule"/>
</dbReference>
<sequence>MKIFIVTYPFVKNLKELINEYKPNYLIAVDSAVSFVYGENIPIDLAVGDFDTLKDKGILKTLNTIELNVMKDETDTEYAILEALKLKPDEIYLIGGIGGARIEHTYANLNYVKRYKKIKLITDESVISSYGIGTYEFNSNGYFSVFANTDSVISLKDFLYELDCYKLDQLSTIGISNEVKEKPAKLIVHAGEVLVIETKKDK</sequence>
<keyword evidence="2" id="KW-0547">Nucleotide-binding</keyword>
<dbReference type="EC" id="2.7.6.2" evidence="5"/>
<dbReference type="NCBIfam" id="TIGR01378">
    <property type="entry name" value="thi_PPkinase"/>
    <property type="match status" value="1"/>
</dbReference>
<dbReference type="InterPro" id="IPR007373">
    <property type="entry name" value="Thiamin_PyroPKinase_B1-bd"/>
</dbReference>
<dbReference type="Proteomes" id="UP000290909">
    <property type="component" value="Chromosome"/>
</dbReference>
<dbReference type="Gene3D" id="3.40.50.10240">
    <property type="entry name" value="Thiamin pyrophosphokinase, catalytic domain"/>
    <property type="match status" value="1"/>
</dbReference>
<dbReference type="PANTHER" id="PTHR41299:SF1">
    <property type="entry name" value="THIAMINE PYROPHOSPHOKINASE"/>
    <property type="match status" value="1"/>
</dbReference>
<dbReference type="InterPro" id="IPR007371">
    <property type="entry name" value="TPK_catalytic"/>
</dbReference>
<evidence type="ECO:0000256" key="4">
    <source>
        <dbReference type="ARBA" id="ARBA00022840"/>
    </source>
</evidence>
<dbReference type="CDD" id="cd07995">
    <property type="entry name" value="TPK"/>
    <property type="match status" value="1"/>
</dbReference>
<name>A0A449BK58_9MOLU</name>
<dbReference type="RefSeq" id="WP_035368468.1">
    <property type="nucleotide sequence ID" value="NZ_LR215050.1"/>
</dbReference>
<dbReference type="Pfam" id="PF04265">
    <property type="entry name" value="TPK_B1_binding"/>
    <property type="match status" value="1"/>
</dbReference>
<dbReference type="GO" id="GO:0016301">
    <property type="term" value="F:kinase activity"/>
    <property type="evidence" value="ECO:0007669"/>
    <property type="project" value="UniProtKB-KW"/>
</dbReference>
<reference evidence="7 8" key="1">
    <citation type="submission" date="2019-01" db="EMBL/GenBank/DDBJ databases">
        <authorList>
            <consortium name="Pathogen Informatics"/>
        </authorList>
    </citation>
    <scope>NUCLEOTIDE SEQUENCE [LARGE SCALE GENOMIC DNA]</scope>
    <source>
        <strain evidence="7 8">NCTC10172</strain>
    </source>
</reference>
<dbReference type="GO" id="GO:0005524">
    <property type="term" value="F:ATP binding"/>
    <property type="evidence" value="ECO:0007669"/>
    <property type="project" value="UniProtKB-KW"/>
</dbReference>
<dbReference type="GO" id="GO:0006772">
    <property type="term" value="P:thiamine metabolic process"/>
    <property type="evidence" value="ECO:0007669"/>
    <property type="project" value="UniProtKB-UniRule"/>
</dbReference>
<feature type="domain" description="Thiamin pyrophosphokinase thiamin-binding" evidence="6">
    <location>
        <begin position="133"/>
        <end position="194"/>
    </location>
</feature>
<keyword evidence="4" id="KW-0067">ATP-binding</keyword>
<dbReference type="InterPro" id="IPR006282">
    <property type="entry name" value="Thi_PPkinase"/>
</dbReference>
<evidence type="ECO:0000256" key="5">
    <source>
        <dbReference type="NCBIfam" id="TIGR01378"/>
    </source>
</evidence>
<gene>
    <name evidence="7" type="primary">thiN</name>
    <name evidence="7" type="ORF">NCTC10172_00859</name>
</gene>
<protein>
    <recommendedName>
        <fullName evidence="5">Thiamine diphosphokinase</fullName>
        <ecNumber evidence="5">2.7.6.2</ecNumber>
    </recommendedName>
</protein>
<evidence type="ECO:0000256" key="2">
    <source>
        <dbReference type="ARBA" id="ARBA00022741"/>
    </source>
</evidence>
<organism evidence="7 8">
    <name type="scientific">Acholeplasma hippikon</name>
    <dbReference type="NCBI Taxonomy" id="264636"/>
    <lineage>
        <taxon>Bacteria</taxon>
        <taxon>Bacillati</taxon>
        <taxon>Mycoplasmatota</taxon>
        <taxon>Mollicutes</taxon>
        <taxon>Acholeplasmatales</taxon>
        <taxon>Acholeplasmataceae</taxon>
        <taxon>Acholeplasma</taxon>
    </lineage>
</organism>
<dbReference type="PANTHER" id="PTHR41299">
    <property type="entry name" value="THIAMINE PYROPHOSPHOKINASE"/>
    <property type="match status" value="1"/>
</dbReference>
<keyword evidence="8" id="KW-1185">Reference proteome</keyword>
<dbReference type="InterPro" id="IPR053149">
    <property type="entry name" value="TPK"/>
</dbReference>
<dbReference type="InterPro" id="IPR036759">
    <property type="entry name" value="TPK_catalytic_sf"/>
</dbReference>
<dbReference type="Pfam" id="PF04263">
    <property type="entry name" value="TPK_catalytic"/>
    <property type="match status" value="1"/>
</dbReference>
<dbReference type="KEGG" id="ahk:NCTC10172_00859"/>
<dbReference type="GO" id="GO:0009229">
    <property type="term" value="P:thiamine diphosphate biosynthetic process"/>
    <property type="evidence" value="ECO:0007669"/>
    <property type="project" value="InterPro"/>
</dbReference>
<dbReference type="EMBL" id="LR215050">
    <property type="protein sequence ID" value="VEU82834.1"/>
    <property type="molecule type" value="Genomic_DNA"/>
</dbReference>